<evidence type="ECO:0000259" key="5">
    <source>
        <dbReference type="Pfam" id="PF00975"/>
    </source>
</evidence>
<comment type="catalytic activity">
    <reaction evidence="4">
        <text>a fatty acyl-CoA + H2O = a fatty acid + CoA + H(+)</text>
        <dbReference type="Rhea" id="RHEA:16781"/>
        <dbReference type="ChEBI" id="CHEBI:15377"/>
        <dbReference type="ChEBI" id="CHEBI:15378"/>
        <dbReference type="ChEBI" id="CHEBI:28868"/>
        <dbReference type="ChEBI" id="CHEBI:57287"/>
        <dbReference type="ChEBI" id="CHEBI:77636"/>
    </reaction>
</comment>
<evidence type="ECO:0000256" key="1">
    <source>
        <dbReference type="ARBA" id="ARBA00007169"/>
    </source>
</evidence>
<evidence type="ECO:0000256" key="2">
    <source>
        <dbReference type="ARBA" id="ARBA00015007"/>
    </source>
</evidence>
<dbReference type="InterPro" id="IPR029058">
    <property type="entry name" value="AB_hydrolase_fold"/>
</dbReference>
<evidence type="ECO:0000313" key="7">
    <source>
        <dbReference type="Proteomes" id="UP000078396"/>
    </source>
</evidence>
<gene>
    <name evidence="6" type="ORF">A4X20_30155</name>
</gene>
<dbReference type="Pfam" id="PF00975">
    <property type="entry name" value="Thioesterase"/>
    <property type="match status" value="1"/>
</dbReference>
<name>A0A178LE18_MYCIR</name>
<dbReference type="GO" id="GO:0016787">
    <property type="term" value="F:hydrolase activity"/>
    <property type="evidence" value="ECO:0007669"/>
    <property type="project" value="UniProtKB-KW"/>
</dbReference>
<keyword evidence="3" id="KW-0843">Virulence</keyword>
<comment type="caution">
    <text evidence="6">The sequence shown here is derived from an EMBL/GenBank/DDBJ whole genome shotgun (WGS) entry which is preliminary data.</text>
</comment>
<keyword evidence="6" id="KW-0378">Hydrolase</keyword>
<evidence type="ECO:0000256" key="3">
    <source>
        <dbReference type="ARBA" id="ARBA00023026"/>
    </source>
</evidence>
<dbReference type="AlphaFoldDB" id="A0A178LE18"/>
<dbReference type="SUPFAM" id="SSF53474">
    <property type="entry name" value="alpha/beta-Hydrolases"/>
    <property type="match status" value="1"/>
</dbReference>
<dbReference type="InterPro" id="IPR012223">
    <property type="entry name" value="TEII"/>
</dbReference>
<dbReference type="GO" id="GO:0008610">
    <property type="term" value="P:lipid biosynthetic process"/>
    <property type="evidence" value="ECO:0007669"/>
    <property type="project" value="TreeGrafter"/>
</dbReference>
<reference evidence="6 7" key="1">
    <citation type="submission" date="2016-04" db="EMBL/GenBank/DDBJ databases">
        <title>Draft Genome Sequences of Staphylococcus capitis Strain H36, S. capitis Strain H65, S. cohnii Strain H62, S. hominis Strain H69, Mycobacterium iranicum Strain H39, Plantibacter sp. Strain H53, Pseudomonas oryzihabitans Strain H72, and Microbacterium sp. Strain H83, isolated from residential settings.</title>
        <authorList>
            <person name="Lymperopoulou D."/>
            <person name="Adams R.I."/>
            <person name="Lindow S."/>
            <person name="Coil D.A."/>
            <person name="Jospin G."/>
            <person name="Eisen J.A."/>
        </authorList>
    </citation>
    <scope>NUCLEOTIDE SEQUENCE [LARGE SCALE GENOMIC DNA]</scope>
    <source>
        <strain evidence="6 7">H39</strain>
    </source>
</reference>
<dbReference type="OrthoDB" id="8480037at2"/>
<protein>
    <recommendedName>
        <fullName evidence="2">Thioesterase TesA</fullName>
    </recommendedName>
</protein>
<sequence>MTTPPPSRWLRNFHPAPTARVRLVCLPHAGGSASYYFPMSTALSPEFEVYGVQYPGRQDRYAEPFVDSIDALADQVFTQLAALPDKPTAVFGHSMGAVLAFEVARRYETSAGRPVLTVFASGSRAPSRYGDEREFMDDAALVGVMRELGGTDPRVLSDPELLSTFLPAFRNDYRALQAYHRGTDVGISAPIVVMTALDDPKTSDAAARAWHEHTTGGGDVHVFAGGHFFLEKQPQKVIEIVTQALRAAG</sequence>
<dbReference type="eggNOG" id="COG3208">
    <property type="taxonomic scope" value="Bacteria"/>
</dbReference>
<comment type="similarity">
    <text evidence="1">Belongs to the thioesterase family.</text>
</comment>
<dbReference type="Proteomes" id="UP000078396">
    <property type="component" value="Unassembled WGS sequence"/>
</dbReference>
<dbReference type="PANTHER" id="PTHR11487:SF0">
    <property type="entry name" value="S-ACYL FATTY ACID SYNTHASE THIOESTERASE, MEDIUM CHAIN"/>
    <property type="match status" value="1"/>
</dbReference>
<dbReference type="PANTHER" id="PTHR11487">
    <property type="entry name" value="THIOESTERASE"/>
    <property type="match status" value="1"/>
</dbReference>
<feature type="domain" description="Thioesterase" evidence="5">
    <location>
        <begin position="22"/>
        <end position="243"/>
    </location>
</feature>
<dbReference type="InterPro" id="IPR001031">
    <property type="entry name" value="Thioesterase"/>
</dbReference>
<evidence type="ECO:0000256" key="4">
    <source>
        <dbReference type="ARBA" id="ARBA00024293"/>
    </source>
</evidence>
<dbReference type="Gene3D" id="3.40.50.1820">
    <property type="entry name" value="alpha/beta hydrolase"/>
    <property type="match status" value="1"/>
</dbReference>
<accession>A0A178LE18</accession>
<dbReference type="STRING" id="912594.AWC12_00050"/>
<organism evidence="6 7">
    <name type="scientific">Mycolicibacterium iranicum</name>
    <name type="common">Mycobacterium iranicum</name>
    <dbReference type="NCBI Taxonomy" id="912594"/>
    <lineage>
        <taxon>Bacteria</taxon>
        <taxon>Bacillati</taxon>
        <taxon>Actinomycetota</taxon>
        <taxon>Actinomycetes</taxon>
        <taxon>Mycobacteriales</taxon>
        <taxon>Mycobacteriaceae</taxon>
        <taxon>Mycolicibacterium</taxon>
    </lineage>
</organism>
<proteinExistence type="inferred from homology"/>
<dbReference type="EMBL" id="LWCS01000077">
    <property type="protein sequence ID" value="OAN28488.1"/>
    <property type="molecule type" value="Genomic_DNA"/>
</dbReference>
<evidence type="ECO:0000313" key="6">
    <source>
        <dbReference type="EMBL" id="OAN28488.1"/>
    </source>
</evidence>